<organism evidence="7 8">
    <name type="scientific">candidate division WOR-1 bacterium RIFCSPLOWO2_12_FULL_45_9</name>
    <dbReference type="NCBI Taxonomy" id="1802568"/>
    <lineage>
        <taxon>Bacteria</taxon>
        <taxon>Bacillati</taxon>
        <taxon>Saganbacteria</taxon>
    </lineage>
</organism>
<dbReference type="EMBL" id="METQ01000064">
    <property type="protein sequence ID" value="OGC07971.1"/>
    <property type="molecule type" value="Genomic_DNA"/>
</dbReference>
<evidence type="ECO:0000256" key="2">
    <source>
        <dbReference type="ARBA" id="ARBA00022448"/>
    </source>
</evidence>
<evidence type="ECO:0000313" key="7">
    <source>
        <dbReference type="EMBL" id="OGC07971.1"/>
    </source>
</evidence>
<feature type="transmembrane region" description="Helical" evidence="6">
    <location>
        <begin position="210"/>
        <end position="227"/>
    </location>
</feature>
<evidence type="ECO:0000256" key="3">
    <source>
        <dbReference type="ARBA" id="ARBA00022692"/>
    </source>
</evidence>
<dbReference type="GO" id="GO:0035435">
    <property type="term" value="P:phosphate ion transmembrane transport"/>
    <property type="evidence" value="ECO:0007669"/>
    <property type="project" value="TreeGrafter"/>
</dbReference>
<proteinExistence type="predicted"/>
<evidence type="ECO:0000256" key="1">
    <source>
        <dbReference type="ARBA" id="ARBA00004141"/>
    </source>
</evidence>
<keyword evidence="2" id="KW-0813">Transport</keyword>
<feature type="transmembrane region" description="Helical" evidence="6">
    <location>
        <begin position="79"/>
        <end position="99"/>
    </location>
</feature>
<accession>A0A1F4RII6</accession>
<evidence type="ECO:0000256" key="5">
    <source>
        <dbReference type="ARBA" id="ARBA00023136"/>
    </source>
</evidence>
<dbReference type="AlphaFoldDB" id="A0A1F4RII6"/>
<dbReference type="GO" id="GO:0005315">
    <property type="term" value="F:phosphate transmembrane transporter activity"/>
    <property type="evidence" value="ECO:0007669"/>
    <property type="project" value="InterPro"/>
</dbReference>
<evidence type="ECO:0000313" key="8">
    <source>
        <dbReference type="Proteomes" id="UP000179095"/>
    </source>
</evidence>
<name>A0A1F4RII6_UNCSA</name>
<evidence type="ECO:0008006" key="9">
    <source>
        <dbReference type="Google" id="ProtNLM"/>
    </source>
</evidence>
<evidence type="ECO:0000256" key="4">
    <source>
        <dbReference type="ARBA" id="ARBA00022989"/>
    </source>
</evidence>
<sequence>MEMEFKLFLLILSVLFFALNMGGSNIAPAFAALYGAKIIKHKAAVLWFTLFVFLGGILLGFNVVKTLGNEMIPATHMSFDVVLIILISSAMGLFIANILKVPEATSWTTVFAISGVGLALERLNYGIYLKILPFWIILPLLSFVSTFYLYKKIYPPSQANLHLYQKLFSNQGKVKALALLSSFYIAFAAGTNNVANAVGPLAGAGLVDPLKGLAIVGLLFGLGGLVFGQRIMTTVGQEIVPLGLISASLINLVTASLLIFASVLGIPQSLVQLQALSVMAIGAIKHERHIMTQTVSRRIFLTWAITPTLAFISGFVLTKVFIGR</sequence>
<dbReference type="PANTHER" id="PTHR11101:SF80">
    <property type="entry name" value="PHOSPHATE TRANSPORTER"/>
    <property type="match status" value="1"/>
</dbReference>
<feature type="transmembrane region" description="Helical" evidence="6">
    <location>
        <begin position="47"/>
        <end position="67"/>
    </location>
</feature>
<dbReference type="GO" id="GO:0016020">
    <property type="term" value="C:membrane"/>
    <property type="evidence" value="ECO:0007669"/>
    <property type="project" value="UniProtKB-SubCell"/>
</dbReference>
<keyword evidence="4 6" id="KW-1133">Transmembrane helix</keyword>
<feature type="transmembrane region" description="Helical" evidence="6">
    <location>
        <begin position="239"/>
        <end position="264"/>
    </location>
</feature>
<dbReference type="InterPro" id="IPR001204">
    <property type="entry name" value="Phos_transporter"/>
</dbReference>
<dbReference type="Proteomes" id="UP000179095">
    <property type="component" value="Unassembled WGS sequence"/>
</dbReference>
<feature type="transmembrane region" description="Helical" evidence="6">
    <location>
        <begin position="299"/>
        <end position="322"/>
    </location>
</feature>
<dbReference type="STRING" id="1802568.A3F86_05900"/>
<keyword evidence="5 6" id="KW-0472">Membrane</keyword>
<comment type="subcellular location">
    <subcellularLocation>
        <location evidence="1">Membrane</location>
        <topology evidence="1">Multi-pass membrane protein</topology>
    </subcellularLocation>
</comment>
<gene>
    <name evidence="7" type="ORF">A3F86_05900</name>
</gene>
<comment type="caution">
    <text evidence="7">The sequence shown here is derived from an EMBL/GenBank/DDBJ whole genome shotgun (WGS) entry which is preliminary data.</text>
</comment>
<feature type="transmembrane region" description="Helical" evidence="6">
    <location>
        <begin position="176"/>
        <end position="198"/>
    </location>
</feature>
<feature type="transmembrane region" description="Helical" evidence="6">
    <location>
        <begin position="127"/>
        <end position="150"/>
    </location>
</feature>
<protein>
    <recommendedName>
        <fullName evidence="9">Phosphate transporter</fullName>
    </recommendedName>
</protein>
<dbReference type="Pfam" id="PF01384">
    <property type="entry name" value="PHO4"/>
    <property type="match status" value="2"/>
</dbReference>
<evidence type="ECO:0000256" key="6">
    <source>
        <dbReference type="SAM" id="Phobius"/>
    </source>
</evidence>
<keyword evidence="3 6" id="KW-0812">Transmembrane</keyword>
<reference evidence="7 8" key="1">
    <citation type="journal article" date="2016" name="Nat. Commun.">
        <title>Thousands of microbial genomes shed light on interconnected biogeochemical processes in an aquifer system.</title>
        <authorList>
            <person name="Anantharaman K."/>
            <person name="Brown C.T."/>
            <person name="Hug L.A."/>
            <person name="Sharon I."/>
            <person name="Castelle C.J."/>
            <person name="Probst A.J."/>
            <person name="Thomas B.C."/>
            <person name="Singh A."/>
            <person name="Wilkins M.J."/>
            <person name="Karaoz U."/>
            <person name="Brodie E.L."/>
            <person name="Williams K.H."/>
            <person name="Hubbard S.S."/>
            <person name="Banfield J.F."/>
        </authorList>
    </citation>
    <scope>NUCLEOTIDE SEQUENCE [LARGE SCALE GENOMIC DNA]</scope>
</reference>
<dbReference type="PANTHER" id="PTHR11101">
    <property type="entry name" value="PHOSPHATE TRANSPORTER"/>
    <property type="match status" value="1"/>
</dbReference>